<evidence type="ECO:0000313" key="2">
    <source>
        <dbReference type="Proteomes" id="UP000712600"/>
    </source>
</evidence>
<proteinExistence type="predicted"/>
<protein>
    <submittedName>
        <fullName evidence="1">Uncharacterized protein</fullName>
    </submittedName>
</protein>
<dbReference type="EMBL" id="QGKX02000095">
    <property type="protein sequence ID" value="KAF3575161.1"/>
    <property type="molecule type" value="Genomic_DNA"/>
</dbReference>
<accession>A0A8S9RRF0</accession>
<gene>
    <name evidence="1" type="ORF">F2Q69_00058352</name>
</gene>
<evidence type="ECO:0000313" key="1">
    <source>
        <dbReference type="EMBL" id="KAF3575161.1"/>
    </source>
</evidence>
<organism evidence="1 2">
    <name type="scientific">Brassica cretica</name>
    <name type="common">Mustard</name>
    <dbReference type="NCBI Taxonomy" id="69181"/>
    <lineage>
        <taxon>Eukaryota</taxon>
        <taxon>Viridiplantae</taxon>
        <taxon>Streptophyta</taxon>
        <taxon>Embryophyta</taxon>
        <taxon>Tracheophyta</taxon>
        <taxon>Spermatophyta</taxon>
        <taxon>Magnoliopsida</taxon>
        <taxon>eudicotyledons</taxon>
        <taxon>Gunneridae</taxon>
        <taxon>Pentapetalae</taxon>
        <taxon>rosids</taxon>
        <taxon>malvids</taxon>
        <taxon>Brassicales</taxon>
        <taxon>Brassicaceae</taxon>
        <taxon>Brassiceae</taxon>
        <taxon>Brassica</taxon>
    </lineage>
</organism>
<sequence>MPTCFERPPRGNTNLQESAAHFFRPKPLSGPCYFLCPGLALGECILAKLAHLATSPFTSMKPNLTSTLTCCGKSTQLPTRSKVDPKPESSHTNRRFHFPNPFYLVLSKDQRMELSHSNLAKTELCPAAIYCIQLLYSSNKSLSRDQHEHRICPLVLNGHQGGLALGECILAKPDHLATSPFTSMKPNLTSTLTWFTTAKDQACYDTNFCGKSTQLPTSSKVDPKPESSHTNRRFHFPNPFYLVLSKDQRIELSHSNLAKNELWPAAIYCVQLLYSSNKSLRSDRSLRSEWKQAKKSPTCFRRKISTETPIETKRKAFR</sequence>
<comment type="caution">
    <text evidence="1">The sequence shown here is derived from an EMBL/GenBank/DDBJ whole genome shotgun (WGS) entry which is preliminary data.</text>
</comment>
<name>A0A8S9RRF0_BRACR</name>
<dbReference type="AlphaFoldDB" id="A0A8S9RRF0"/>
<reference evidence="1" key="1">
    <citation type="submission" date="2019-12" db="EMBL/GenBank/DDBJ databases">
        <title>Genome sequencing and annotation of Brassica cretica.</title>
        <authorList>
            <person name="Studholme D.J."/>
            <person name="Sarris P."/>
        </authorList>
    </citation>
    <scope>NUCLEOTIDE SEQUENCE</scope>
    <source>
        <strain evidence="1">PFS-109/04</strain>
        <tissue evidence="1">Leaf</tissue>
    </source>
</reference>
<dbReference type="Proteomes" id="UP000712600">
    <property type="component" value="Unassembled WGS sequence"/>
</dbReference>